<keyword evidence="5" id="KW-0812">Transmembrane</keyword>
<evidence type="ECO:0000256" key="2">
    <source>
        <dbReference type="ARBA" id="ARBA00022980"/>
    </source>
</evidence>
<sequence length="370" mass="40146">MAQKLSPPTGWRPATRMLTAILFDLWIKLDFALQLAARVTSSPDLNLTSFLSTSPQTIINPISYTIVNLIPFNQPVASAVAFVGLIYCLILSFFVVMVAYGAREASGVNRILGLKSLIIVRLTTSFLGYFFLSLFYSLLSLAFKLDFTRRYGHSGFFLFWMLNYFGMLSVGLALESLITIFTATWIPYFQMLWIIANVSVCVFPIEILPGIFHYGYATPFYNLSISIRSIAFGTKNTLGASFGILILWVAISSMTLPLLQWFATTELAATYAALILADDGIEITSDKILALTNAAGVELEPIWASLLAKALEGKNVKELLSNVGSGGGAPAAGAPAAAAGGAAAAEAPKEEEKEEEKEESDDDMGFGLFD</sequence>
<dbReference type="FunFam" id="1.10.10.1410:FF:000001">
    <property type="entry name" value="60S acidic ribosomal protein P1"/>
    <property type="match status" value="1"/>
</dbReference>
<dbReference type="GO" id="GO:0006414">
    <property type="term" value="P:translational elongation"/>
    <property type="evidence" value="ECO:0007669"/>
    <property type="project" value="InterPro"/>
</dbReference>
<feature type="transmembrane region" description="Helical" evidence="5">
    <location>
        <begin position="238"/>
        <end position="263"/>
    </location>
</feature>
<dbReference type="GO" id="GO:0003735">
    <property type="term" value="F:structural constituent of ribosome"/>
    <property type="evidence" value="ECO:0007669"/>
    <property type="project" value="InterPro"/>
</dbReference>
<accession>A0A9W8MS73</accession>
<organism evidence="8 9">
    <name type="scientific">Agrocybe chaxingu</name>
    <dbReference type="NCBI Taxonomy" id="84603"/>
    <lineage>
        <taxon>Eukaryota</taxon>
        <taxon>Fungi</taxon>
        <taxon>Dikarya</taxon>
        <taxon>Basidiomycota</taxon>
        <taxon>Agaricomycotina</taxon>
        <taxon>Agaricomycetes</taxon>
        <taxon>Agaricomycetidae</taxon>
        <taxon>Agaricales</taxon>
        <taxon>Agaricineae</taxon>
        <taxon>Strophariaceae</taxon>
        <taxon>Agrocybe</taxon>
    </lineage>
</organism>
<evidence type="ECO:0000313" key="8">
    <source>
        <dbReference type="EMBL" id="KAJ3494215.1"/>
    </source>
</evidence>
<dbReference type="CDD" id="cd05831">
    <property type="entry name" value="Ribosomal_P1"/>
    <property type="match status" value="1"/>
</dbReference>
<dbReference type="Pfam" id="PF12051">
    <property type="entry name" value="DUF3533"/>
    <property type="match status" value="1"/>
</dbReference>
<keyword evidence="5" id="KW-1133">Transmembrane helix</keyword>
<evidence type="ECO:0000256" key="3">
    <source>
        <dbReference type="ARBA" id="ARBA00023274"/>
    </source>
</evidence>
<comment type="similarity">
    <text evidence="1">Belongs to the eukaryotic ribosomal protein P1/P2 family.</text>
</comment>
<dbReference type="GO" id="GO:1990904">
    <property type="term" value="C:ribonucleoprotein complex"/>
    <property type="evidence" value="ECO:0007669"/>
    <property type="project" value="UniProtKB-KW"/>
</dbReference>
<evidence type="ECO:0000256" key="5">
    <source>
        <dbReference type="SAM" id="Phobius"/>
    </source>
</evidence>
<feature type="compositionally biased region" description="Acidic residues" evidence="4">
    <location>
        <begin position="352"/>
        <end position="364"/>
    </location>
</feature>
<feature type="transmembrane region" description="Helical" evidence="5">
    <location>
        <begin position="79"/>
        <end position="102"/>
    </location>
</feature>
<dbReference type="InterPro" id="IPR053001">
    <property type="entry name" value="MNNG_permease-like"/>
</dbReference>
<name>A0A9W8MS73_9AGAR</name>
<dbReference type="OrthoDB" id="2194681at2759"/>
<comment type="caution">
    <text evidence="8">The sequence shown here is derived from an EMBL/GenBank/DDBJ whole genome shotgun (WGS) entry which is preliminary data.</text>
</comment>
<dbReference type="InterPro" id="IPR038716">
    <property type="entry name" value="P1/P2_N_sf"/>
</dbReference>
<keyword evidence="3" id="KW-0687">Ribonucleoprotein</keyword>
<dbReference type="GO" id="GO:0005840">
    <property type="term" value="C:ribosome"/>
    <property type="evidence" value="ECO:0007669"/>
    <property type="project" value="UniProtKB-KW"/>
</dbReference>
<keyword evidence="6" id="KW-0732">Signal</keyword>
<evidence type="ECO:0000259" key="7">
    <source>
        <dbReference type="Pfam" id="PF12051"/>
    </source>
</evidence>
<dbReference type="Proteomes" id="UP001148786">
    <property type="component" value="Unassembled WGS sequence"/>
</dbReference>
<feature type="domain" description="DUF3533" evidence="7">
    <location>
        <begin position="52"/>
        <end position="252"/>
    </location>
</feature>
<evidence type="ECO:0000256" key="4">
    <source>
        <dbReference type="SAM" id="MobiDB-lite"/>
    </source>
</evidence>
<keyword evidence="2" id="KW-0689">Ribosomal protein</keyword>
<dbReference type="GO" id="GO:0016020">
    <property type="term" value="C:membrane"/>
    <property type="evidence" value="ECO:0007669"/>
    <property type="project" value="TreeGrafter"/>
</dbReference>
<dbReference type="PANTHER" id="PTHR34814:SF1">
    <property type="entry name" value="NITROSOGUANIDINE RESISTANCE PROTEIN SNG1"/>
    <property type="match status" value="1"/>
</dbReference>
<evidence type="ECO:0000256" key="1">
    <source>
        <dbReference type="ARBA" id="ARBA00005436"/>
    </source>
</evidence>
<feature type="signal peptide" evidence="6">
    <location>
        <begin position="1"/>
        <end position="32"/>
    </location>
</feature>
<dbReference type="Gene3D" id="1.10.10.1410">
    <property type="match status" value="1"/>
</dbReference>
<proteinExistence type="inferred from homology"/>
<keyword evidence="5" id="KW-0472">Membrane</keyword>
<dbReference type="AlphaFoldDB" id="A0A9W8MS73"/>
<keyword evidence="9" id="KW-1185">Reference proteome</keyword>
<feature type="transmembrane region" description="Helical" evidence="5">
    <location>
        <begin position="122"/>
        <end position="143"/>
    </location>
</feature>
<protein>
    <recommendedName>
        <fullName evidence="7">DUF3533 domain-containing protein</fullName>
    </recommendedName>
</protein>
<dbReference type="InterPro" id="IPR022703">
    <property type="entry name" value="DUF3533"/>
</dbReference>
<feature type="compositionally biased region" description="Low complexity" evidence="4">
    <location>
        <begin position="331"/>
        <end position="346"/>
    </location>
</feature>
<feature type="transmembrane region" description="Helical" evidence="5">
    <location>
        <begin position="192"/>
        <end position="217"/>
    </location>
</feature>
<dbReference type="EMBL" id="JANKHO010002161">
    <property type="protein sequence ID" value="KAJ3494215.1"/>
    <property type="molecule type" value="Genomic_DNA"/>
</dbReference>
<dbReference type="PANTHER" id="PTHR34814">
    <property type="entry name" value="NITROSOGUANIDINE RESISTANCE PROTEIN SNG1"/>
    <property type="match status" value="1"/>
</dbReference>
<evidence type="ECO:0000256" key="6">
    <source>
        <dbReference type="SAM" id="SignalP"/>
    </source>
</evidence>
<gene>
    <name evidence="8" type="ORF">NLJ89_g10854</name>
</gene>
<feature type="transmembrane region" description="Helical" evidence="5">
    <location>
        <begin position="155"/>
        <end position="186"/>
    </location>
</feature>
<feature type="chain" id="PRO_5040954100" description="DUF3533 domain-containing protein" evidence="6">
    <location>
        <begin position="33"/>
        <end position="370"/>
    </location>
</feature>
<dbReference type="InterPro" id="IPR027534">
    <property type="entry name" value="Ribosomal_P1/P2"/>
</dbReference>
<reference evidence="8" key="1">
    <citation type="submission" date="2022-07" db="EMBL/GenBank/DDBJ databases">
        <title>Genome Sequence of Agrocybe chaxingu.</title>
        <authorList>
            <person name="Buettner E."/>
        </authorList>
    </citation>
    <scope>NUCLEOTIDE SEQUENCE</scope>
    <source>
        <strain evidence="8">MP-N11</strain>
    </source>
</reference>
<dbReference type="Pfam" id="PF00428">
    <property type="entry name" value="Ribosomal_60s"/>
    <property type="match status" value="1"/>
</dbReference>
<dbReference type="HAMAP" id="MF_01478">
    <property type="entry name" value="Ribosomal_L12_arch"/>
    <property type="match status" value="1"/>
</dbReference>
<feature type="region of interest" description="Disordered" evidence="4">
    <location>
        <begin position="324"/>
        <end position="370"/>
    </location>
</feature>
<evidence type="ECO:0000313" key="9">
    <source>
        <dbReference type="Proteomes" id="UP001148786"/>
    </source>
</evidence>